<dbReference type="RefSeq" id="XP_001008769.1">
    <property type="nucleotide sequence ID" value="XM_001008769.1"/>
</dbReference>
<dbReference type="Proteomes" id="UP000009168">
    <property type="component" value="Unassembled WGS sequence"/>
</dbReference>
<dbReference type="InterPro" id="IPR028008">
    <property type="entry name" value="DUF4441"/>
</dbReference>
<protein>
    <submittedName>
        <fullName evidence="1">Uncharacterized protein</fullName>
    </submittedName>
</protein>
<evidence type="ECO:0000313" key="2">
    <source>
        <dbReference type="Proteomes" id="UP000009168"/>
    </source>
</evidence>
<dbReference type="HOGENOM" id="CLU_131227_0_0_1"/>
<dbReference type="EMBL" id="GG662840">
    <property type="protein sequence ID" value="EAR88524.1"/>
    <property type="molecule type" value="Genomic_DNA"/>
</dbReference>
<gene>
    <name evidence="1" type="ORF">TTHERM_00181020</name>
</gene>
<accession>Q22TB4</accession>
<dbReference type="KEGG" id="tet:TTHERM_00181020"/>
<dbReference type="AlphaFoldDB" id="Q22TB4"/>
<dbReference type="InParanoid" id="Q22TB4"/>
<keyword evidence="2" id="KW-1185">Reference proteome</keyword>
<name>Q22TB4_TETTS</name>
<reference evidence="2" key="1">
    <citation type="journal article" date="2006" name="PLoS Biol.">
        <title>Macronuclear genome sequence of the ciliate Tetrahymena thermophila, a model eukaryote.</title>
        <authorList>
            <person name="Eisen J.A."/>
            <person name="Coyne R.S."/>
            <person name="Wu M."/>
            <person name="Wu D."/>
            <person name="Thiagarajan M."/>
            <person name="Wortman J.R."/>
            <person name="Badger J.H."/>
            <person name="Ren Q."/>
            <person name="Amedeo P."/>
            <person name="Jones K.M."/>
            <person name="Tallon L.J."/>
            <person name="Delcher A.L."/>
            <person name="Salzberg S.L."/>
            <person name="Silva J.C."/>
            <person name="Haas B.J."/>
            <person name="Majoros W.H."/>
            <person name="Farzad M."/>
            <person name="Carlton J.M."/>
            <person name="Smith R.K. Jr."/>
            <person name="Garg J."/>
            <person name="Pearlman R.E."/>
            <person name="Karrer K.M."/>
            <person name="Sun L."/>
            <person name="Manning G."/>
            <person name="Elde N.C."/>
            <person name="Turkewitz A.P."/>
            <person name="Asai D.J."/>
            <person name="Wilkes D.E."/>
            <person name="Wang Y."/>
            <person name="Cai H."/>
            <person name="Collins K."/>
            <person name="Stewart B.A."/>
            <person name="Lee S.R."/>
            <person name="Wilamowska K."/>
            <person name="Weinberg Z."/>
            <person name="Ruzzo W.L."/>
            <person name="Wloga D."/>
            <person name="Gaertig J."/>
            <person name="Frankel J."/>
            <person name="Tsao C.-C."/>
            <person name="Gorovsky M.A."/>
            <person name="Keeling P.J."/>
            <person name="Waller R.F."/>
            <person name="Patron N.J."/>
            <person name="Cherry J.M."/>
            <person name="Stover N.A."/>
            <person name="Krieger C.J."/>
            <person name="del Toro C."/>
            <person name="Ryder H.F."/>
            <person name="Williamson S.C."/>
            <person name="Barbeau R.A."/>
            <person name="Hamilton E.P."/>
            <person name="Orias E."/>
        </authorList>
    </citation>
    <scope>NUCLEOTIDE SEQUENCE [LARGE SCALE GENOMIC DNA]</scope>
    <source>
        <strain evidence="2">SB210</strain>
    </source>
</reference>
<dbReference type="Pfam" id="PF14536">
    <property type="entry name" value="DUF4441"/>
    <property type="match status" value="1"/>
</dbReference>
<proteinExistence type="predicted"/>
<sequence length="174" mass="20703">MEDAIFSQQKRNEVASLISTSSQISKICDVSQQLEQFSQLGNDKIEEEFKKCNKSNFIKNILNQFINFLINHGDDVIIESLMAAEKDRDIIQIRKEFQNFIRGKKPNATMLVSILKSKRFSPHFHYFLNYYSIDWIKSKQLKDRKNHLLCINYLIRCKNQHELIDRIIKYKKKL</sequence>
<dbReference type="GeneID" id="7827305"/>
<organism evidence="1 2">
    <name type="scientific">Tetrahymena thermophila (strain SB210)</name>
    <dbReference type="NCBI Taxonomy" id="312017"/>
    <lineage>
        <taxon>Eukaryota</taxon>
        <taxon>Sar</taxon>
        <taxon>Alveolata</taxon>
        <taxon>Ciliophora</taxon>
        <taxon>Intramacronucleata</taxon>
        <taxon>Oligohymenophorea</taxon>
        <taxon>Hymenostomatida</taxon>
        <taxon>Tetrahymenina</taxon>
        <taxon>Tetrahymenidae</taxon>
        <taxon>Tetrahymena</taxon>
    </lineage>
</organism>
<evidence type="ECO:0000313" key="1">
    <source>
        <dbReference type="EMBL" id="EAR88524.1"/>
    </source>
</evidence>